<dbReference type="Pfam" id="PF11374">
    <property type="entry name" value="DUF3176"/>
    <property type="match status" value="1"/>
</dbReference>
<accession>A0A8H6JKY9</accession>
<name>A0A8H6JKY9_9PEZI</name>
<evidence type="ECO:0000313" key="2">
    <source>
        <dbReference type="EMBL" id="KAF6814523.1"/>
    </source>
</evidence>
<protein>
    <submittedName>
        <fullName evidence="2">Uncharacterized protein</fullName>
    </submittedName>
</protein>
<dbReference type="Proteomes" id="UP000654918">
    <property type="component" value="Unassembled WGS sequence"/>
</dbReference>
<comment type="caution">
    <text evidence="2">The sequence shown here is derived from an EMBL/GenBank/DDBJ whole genome shotgun (WGS) entry which is preliminary data.</text>
</comment>
<reference evidence="2" key="1">
    <citation type="journal article" date="2020" name="Phytopathology">
        <title>Genome Sequence Resources of Colletotrichum truncatum, C. plurivorum, C. musicola, and C. sojae: Four Species Pathogenic to Soybean (Glycine max).</title>
        <authorList>
            <person name="Rogerio F."/>
            <person name="Boufleur T.R."/>
            <person name="Ciampi-Guillardi M."/>
            <person name="Sukno S.A."/>
            <person name="Thon M.R."/>
            <person name="Massola Junior N.S."/>
            <person name="Baroncelli R."/>
        </authorList>
    </citation>
    <scope>NUCLEOTIDE SEQUENCE</scope>
    <source>
        <strain evidence="2">LFN00145</strain>
    </source>
</reference>
<sequence length="520" mass="56689">MPVAEGLGQLKWNWFRQPQKLADVVLFDDASRGPWGSLLLIIKQLPRPQKAYLAGLGCLITIAALAIDPISQAMIEHRGCYLTREPSVLEVAKVPRANYYTASEASLPEQIDYAIDPTMEAALNKGLIDPEETETQIKAQCSTGNCTFLQRNDSYFFSSLAMIHSCQDVTDRVVKNSTDTWHLEDSTLKLKVSSGMATLSIAQTPRKVYSDDERPFLSFDILIATFNCGDNNSTCSVTSARMAPLAVRCKLDPGVKRYKGQVVGGIYSETEGDEPFQRLQSCPTNPIYSHYAWTLVTNSSFIDGEEKECSETTEGAPESVRVDSTWNTIYGLGYPPNPQNVSYKSYPQECVWAMNDLAGTAILRSLASIIGVNVTVIHSQGDGVGQVTGPMWLKQVYAGGRGNLSMVDSMFRGLANSITAAIRNNPGRALQGTSNETSKLTTANGSISSAQTCVYVHWGWIAFPASLLVLQWIFLALVLASRRSSVAGSGKEGVRTAWKSSPWPCCSVASTRIFARIAAA</sequence>
<feature type="transmembrane region" description="Helical" evidence="1">
    <location>
        <begin position="458"/>
        <end position="480"/>
    </location>
</feature>
<dbReference type="InterPro" id="IPR021514">
    <property type="entry name" value="DUF3176"/>
</dbReference>
<evidence type="ECO:0000313" key="3">
    <source>
        <dbReference type="Proteomes" id="UP000654918"/>
    </source>
</evidence>
<keyword evidence="3" id="KW-1185">Reference proteome</keyword>
<dbReference type="EMBL" id="WIGO01000379">
    <property type="protein sequence ID" value="KAF6814523.1"/>
    <property type="molecule type" value="Genomic_DNA"/>
</dbReference>
<keyword evidence="1" id="KW-0812">Transmembrane</keyword>
<evidence type="ECO:0000256" key="1">
    <source>
        <dbReference type="SAM" id="Phobius"/>
    </source>
</evidence>
<organism evidence="2 3">
    <name type="scientific">Colletotrichum plurivorum</name>
    <dbReference type="NCBI Taxonomy" id="2175906"/>
    <lineage>
        <taxon>Eukaryota</taxon>
        <taxon>Fungi</taxon>
        <taxon>Dikarya</taxon>
        <taxon>Ascomycota</taxon>
        <taxon>Pezizomycotina</taxon>
        <taxon>Sordariomycetes</taxon>
        <taxon>Hypocreomycetidae</taxon>
        <taxon>Glomerellales</taxon>
        <taxon>Glomerellaceae</taxon>
        <taxon>Colletotrichum</taxon>
        <taxon>Colletotrichum orchidearum species complex</taxon>
    </lineage>
</organism>
<dbReference type="PANTHER" id="PTHR35394:SF5">
    <property type="entry name" value="DUF3176 DOMAIN-CONTAINING PROTEIN"/>
    <property type="match status" value="1"/>
</dbReference>
<proteinExistence type="predicted"/>
<gene>
    <name evidence="2" type="ORF">CPLU01_14386</name>
</gene>
<keyword evidence="1" id="KW-0472">Membrane</keyword>
<keyword evidence="1" id="KW-1133">Transmembrane helix</keyword>
<dbReference type="PANTHER" id="PTHR35394">
    <property type="entry name" value="DUF3176 DOMAIN-CONTAINING PROTEIN"/>
    <property type="match status" value="1"/>
</dbReference>
<dbReference type="AlphaFoldDB" id="A0A8H6JKY9"/>